<evidence type="ECO:0000256" key="5">
    <source>
        <dbReference type="ARBA" id="ARBA00023136"/>
    </source>
</evidence>
<evidence type="ECO:0000256" key="3">
    <source>
        <dbReference type="ARBA" id="ARBA00022692"/>
    </source>
</evidence>
<dbReference type="EMBL" id="JANRHA010000020">
    <property type="protein sequence ID" value="MDG3016941.1"/>
    <property type="molecule type" value="Genomic_DNA"/>
</dbReference>
<evidence type="ECO:0000313" key="7">
    <source>
        <dbReference type="EMBL" id="MDG3016941.1"/>
    </source>
</evidence>
<feature type="transmembrane region" description="Helical" evidence="6">
    <location>
        <begin position="252"/>
        <end position="277"/>
    </location>
</feature>
<keyword evidence="3 6" id="KW-0812">Transmembrane</keyword>
<comment type="similarity">
    <text evidence="2 6">Belongs to the 4-toluene sulfonate uptake permease (TSUP) (TC 2.A.102) family.</text>
</comment>
<organism evidence="7 8">
    <name type="scientific">Speluncibacter jeojiensis</name>
    <dbReference type="NCBI Taxonomy" id="2710754"/>
    <lineage>
        <taxon>Bacteria</taxon>
        <taxon>Bacillati</taxon>
        <taxon>Actinomycetota</taxon>
        <taxon>Actinomycetes</taxon>
        <taxon>Mycobacteriales</taxon>
        <taxon>Speluncibacteraceae</taxon>
        <taxon>Speluncibacter</taxon>
    </lineage>
</organism>
<protein>
    <recommendedName>
        <fullName evidence="6">Probable membrane transporter protein</fullName>
    </recommendedName>
</protein>
<dbReference type="PANTHER" id="PTHR43701:SF12">
    <property type="entry name" value="MEMBRANE TRANSPORTER PROTEIN YTNM-RELATED"/>
    <property type="match status" value="1"/>
</dbReference>
<accession>A0A9X4RJ96</accession>
<name>A0A9X4RJ96_9ACTN</name>
<comment type="subcellular location">
    <subcellularLocation>
        <location evidence="6">Cell membrane</location>
        <topology evidence="6">Multi-pass membrane protein</topology>
    </subcellularLocation>
    <subcellularLocation>
        <location evidence="1">Membrane</location>
        <topology evidence="1">Multi-pass membrane protein</topology>
    </subcellularLocation>
</comment>
<dbReference type="AlphaFoldDB" id="A0A9X4RJ96"/>
<keyword evidence="8" id="KW-1185">Reference proteome</keyword>
<comment type="caution">
    <text evidence="7">The sequence shown here is derived from an EMBL/GenBank/DDBJ whole genome shotgun (WGS) entry which is preliminary data.</text>
</comment>
<evidence type="ECO:0000256" key="2">
    <source>
        <dbReference type="ARBA" id="ARBA00009142"/>
    </source>
</evidence>
<gene>
    <name evidence="7" type="ORF">NVS88_20515</name>
</gene>
<dbReference type="Proteomes" id="UP001152755">
    <property type="component" value="Unassembled WGS sequence"/>
</dbReference>
<dbReference type="InterPro" id="IPR002781">
    <property type="entry name" value="TM_pro_TauE-like"/>
</dbReference>
<evidence type="ECO:0000256" key="4">
    <source>
        <dbReference type="ARBA" id="ARBA00022989"/>
    </source>
</evidence>
<proteinExistence type="inferred from homology"/>
<evidence type="ECO:0000256" key="1">
    <source>
        <dbReference type="ARBA" id="ARBA00004141"/>
    </source>
</evidence>
<keyword evidence="4 6" id="KW-1133">Transmembrane helix</keyword>
<keyword evidence="6" id="KW-1003">Cell membrane</keyword>
<evidence type="ECO:0000313" key="8">
    <source>
        <dbReference type="Proteomes" id="UP001152755"/>
    </source>
</evidence>
<dbReference type="InterPro" id="IPR051598">
    <property type="entry name" value="TSUP/Inactive_protease-like"/>
</dbReference>
<feature type="transmembrane region" description="Helical" evidence="6">
    <location>
        <begin position="206"/>
        <end position="227"/>
    </location>
</feature>
<dbReference type="Pfam" id="PF01925">
    <property type="entry name" value="TauE"/>
    <property type="match status" value="1"/>
</dbReference>
<feature type="transmembrane region" description="Helical" evidence="6">
    <location>
        <begin position="72"/>
        <end position="92"/>
    </location>
</feature>
<reference evidence="7" key="1">
    <citation type="submission" date="2022-08" db="EMBL/GenBank/DDBJ databases">
        <title>Genome analysis of Corynebacteriales strain.</title>
        <authorList>
            <person name="Lee S.D."/>
        </authorList>
    </citation>
    <scope>NUCLEOTIDE SEQUENCE</scope>
    <source>
        <strain evidence="7">D3-21</strain>
    </source>
</reference>
<keyword evidence="5 6" id="KW-0472">Membrane</keyword>
<evidence type="ECO:0000256" key="6">
    <source>
        <dbReference type="RuleBase" id="RU363041"/>
    </source>
</evidence>
<sequence length="302" mass="30358">MVNLLIFALVGAGAQLVGGVLGMAFGVTATTLLMLSGVGPAHASATVHLAEIGTSLASGIAHWRFRTIDCGLVLKLGVPGAIGAFLGAGALSRLSTESAIPVTSTALIAVGIYVLLKSSLRPAEARTPSGSSHSVALLTPLGLFGGLLDATGGGGWGPVATSTLLSCGKVDPRTVVGSVNTSKFLVAVSASAGFMLNQGRGFWNNLPVAIGLSVGGVIAAPIAAWLVSRVSTVTLGTVAGGVIIATNAQKLFAVYCVPAAIAGFAYALIVCVSAALLSVAWRRSRPRVAVPERARDVEVLHK</sequence>
<dbReference type="RefSeq" id="WP_332520752.1">
    <property type="nucleotide sequence ID" value="NZ_JANRHA010000020.1"/>
</dbReference>
<dbReference type="GO" id="GO:0005886">
    <property type="term" value="C:plasma membrane"/>
    <property type="evidence" value="ECO:0007669"/>
    <property type="project" value="UniProtKB-SubCell"/>
</dbReference>
<feature type="transmembrane region" description="Helical" evidence="6">
    <location>
        <begin position="98"/>
        <end position="116"/>
    </location>
</feature>
<dbReference type="PANTHER" id="PTHR43701">
    <property type="entry name" value="MEMBRANE TRANSPORTER PROTEIN MJ0441-RELATED"/>
    <property type="match status" value="1"/>
</dbReference>